<feature type="compositionally biased region" description="Polar residues" evidence="1">
    <location>
        <begin position="116"/>
        <end position="125"/>
    </location>
</feature>
<dbReference type="AlphaFoldDB" id="M2MCE0"/>
<sequence length="221" mass="24224">MAATTCSCSHSMFDGRGCCPACFERQHQRHYRLSGRREALREPTQGARRSSPSAVAVINEAFLHGEDEDSLHLLPAHLYREPRRRASTRASSSAAIPARTLAFRHQDDQVGPVVGQSVSRGSSPCATPVPSRIAQDSPPFVTPRHSDEHARPEASQLARPQTPDSGNGVGMKTDAYSPMAAPFASLRHRELSVSPRKRMGEAVKQERTSLEMEMRLFDGPA</sequence>
<proteinExistence type="predicted"/>
<evidence type="ECO:0000313" key="3">
    <source>
        <dbReference type="Proteomes" id="UP000011761"/>
    </source>
</evidence>
<evidence type="ECO:0000256" key="1">
    <source>
        <dbReference type="SAM" id="MobiDB-lite"/>
    </source>
</evidence>
<protein>
    <submittedName>
        <fullName evidence="2">Uncharacterized protein</fullName>
    </submittedName>
</protein>
<dbReference type="HOGENOM" id="CLU_1250451_0_0_1"/>
<dbReference type="OrthoDB" id="3835347at2759"/>
<reference evidence="2 3" key="1">
    <citation type="journal article" date="2012" name="PLoS Pathog.">
        <title>Diverse lifestyles and strategies of plant pathogenesis encoded in the genomes of eighteen Dothideomycetes fungi.</title>
        <authorList>
            <person name="Ohm R.A."/>
            <person name="Feau N."/>
            <person name="Henrissat B."/>
            <person name="Schoch C.L."/>
            <person name="Horwitz B.A."/>
            <person name="Barry K.W."/>
            <person name="Condon B.J."/>
            <person name="Copeland A.C."/>
            <person name="Dhillon B."/>
            <person name="Glaser F."/>
            <person name="Hesse C.N."/>
            <person name="Kosti I."/>
            <person name="LaButti K."/>
            <person name="Lindquist E.A."/>
            <person name="Lucas S."/>
            <person name="Salamov A.A."/>
            <person name="Bradshaw R.E."/>
            <person name="Ciuffetti L."/>
            <person name="Hamelin R.C."/>
            <person name="Kema G.H.J."/>
            <person name="Lawrence C."/>
            <person name="Scott J.A."/>
            <person name="Spatafora J.W."/>
            <person name="Turgeon B.G."/>
            <person name="de Wit P.J.G.M."/>
            <person name="Zhong S."/>
            <person name="Goodwin S.B."/>
            <person name="Grigoriev I.V."/>
        </authorList>
    </citation>
    <scope>NUCLEOTIDE SEQUENCE [LARGE SCALE GENOMIC DNA]</scope>
    <source>
        <strain evidence="2 3">UAMH 10762</strain>
    </source>
</reference>
<dbReference type="EMBL" id="KB445559">
    <property type="protein sequence ID" value="EMC94191.1"/>
    <property type="molecule type" value="Genomic_DNA"/>
</dbReference>
<gene>
    <name evidence="2" type="ORF">BAUCODRAFT_223511</name>
</gene>
<accession>M2MCE0</accession>
<keyword evidence="3" id="KW-1185">Reference proteome</keyword>
<organism evidence="2 3">
    <name type="scientific">Baudoinia panamericana (strain UAMH 10762)</name>
    <name type="common">Angels' share fungus</name>
    <name type="synonym">Baudoinia compniacensis (strain UAMH 10762)</name>
    <dbReference type="NCBI Taxonomy" id="717646"/>
    <lineage>
        <taxon>Eukaryota</taxon>
        <taxon>Fungi</taxon>
        <taxon>Dikarya</taxon>
        <taxon>Ascomycota</taxon>
        <taxon>Pezizomycotina</taxon>
        <taxon>Dothideomycetes</taxon>
        <taxon>Dothideomycetidae</taxon>
        <taxon>Mycosphaerellales</taxon>
        <taxon>Teratosphaeriaceae</taxon>
        <taxon>Baudoinia</taxon>
    </lineage>
</organism>
<name>M2MCE0_BAUPA</name>
<dbReference type="RefSeq" id="XP_007679080.1">
    <property type="nucleotide sequence ID" value="XM_007680890.1"/>
</dbReference>
<dbReference type="Proteomes" id="UP000011761">
    <property type="component" value="Unassembled WGS sequence"/>
</dbReference>
<dbReference type="GeneID" id="19109890"/>
<evidence type="ECO:0000313" key="2">
    <source>
        <dbReference type="EMBL" id="EMC94191.1"/>
    </source>
</evidence>
<dbReference type="KEGG" id="bcom:BAUCODRAFT_223511"/>
<feature type="region of interest" description="Disordered" evidence="1">
    <location>
        <begin position="112"/>
        <end position="171"/>
    </location>
</feature>